<evidence type="ECO:0000256" key="7">
    <source>
        <dbReference type="ARBA" id="ARBA00023027"/>
    </source>
</evidence>
<evidence type="ECO:0000256" key="6">
    <source>
        <dbReference type="ARBA" id="ARBA00022967"/>
    </source>
</evidence>
<evidence type="ECO:0000313" key="13">
    <source>
        <dbReference type="Proteomes" id="UP000251960"/>
    </source>
</evidence>
<protein>
    <submittedName>
        <fullName evidence="12">Uncharacterized protein</fullName>
    </submittedName>
</protein>
<evidence type="ECO:0000259" key="10">
    <source>
        <dbReference type="Pfam" id="PF03453"/>
    </source>
</evidence>
<dbReference type="GO" id="GO:0006777">
    <property type="term" value="P:Mo-molybdopterin cofactor biosynthetic process"/>
    <property type="evidence" value="ECO:0007669"/>
    <property type="project" value="UniProtKB-KW"/>
</dbReference>
<sequence>MPLHGALGLVRAPDPLPPFRASIKDGYAIVASDGPGEYPVVTESRAGDDALGVIIAPGTVAYVTTGGPVPDGAYAVVQVEDTKQVSGGSDGFRRMRILARAAEGLDIRNVVFQVLLTARVHVCLSHPLRANPHPTEFQRAVIRWMLDDGSGRPGFVAESTGHQASSRLLSMKSVNAMLEVPSTGQILAAGTSIQAILISDIITSLDKLPAPSNPHPSRFGSFAESIFTDISQIASPQDAEVKVAILTLSDTVSSGAGPDRSGPRAVSVVNSSSEKLGGATVVATAVVPDEVDKIKDILIQWSDIDHVSLILTLARHDRGRGGGGRGGWGSVSVRSTVWDFVGGDLVRPDLGKWLDDVEKHKALAIYPPHEGSYEGRYLNRLRYQGYYFLDLSARGLGDPETTLTKVHPVCPPSLGRQPVARWYFPPEVDYRLSLLHPDATLTATAEEEITPFAMLSRATAGISGSTLIINMPGNPNAVAECLEALLPALKHALK</sequence>
<dbReference type="SUPFAM" id="SSF63882">
    <property type="entry name" value="MoeA N-terminal region -like"/>
    <property type="match status" value="1"/>
</dbReference>
<dbReference type="PANTHER" id="PTHR35515:SF1">
    <property type="entry name" value="NAD(P)H-QUINONE OXIDOREDUCTASE SUBUNIT N, CHLOROPLASTIC"/>
    <property type="match status" value="1"/>
</dbReference>
<dbReference type="Proteomes" id="UP000251960">
    <property type="component" value="Chromosome 2"/>
</dbReference>
<evidence type="ECO:0000256" key="3">
    <source>
        <dbReference type="ARBA" id="ARBA00022719"/>
    </source>
</evidence>
<keyword evidence="5" id="KW-0618">Plastoquinone</keyword>
<keyword evidence="3" id="KW-0874">Quinone</keyword>
<dbReference type="Gene3D" id="2.40.340.10">
    <property type="entry name" value="MoeA, C-terminal, domain IV"/>
    <property type="match status" value="1"/>
</dbReference>
<dbReference type="Gene3D" id="3.40.980.10">
    <property type="entry name" value="MoaB/Mog-like domain"/>
    <property type="match status" value="2"/>
</dbReference>
<name>A0A3L6G1T9_MAIZE</name>
<dbReference type="Gene3D" id="2.170.190.11">
    <property type="entry name" value="Molybdopterin biosynthesis moea protein, domain 3"/>
    <property type="match status" value="1"/>
</dbReference>
<dbReference type="InterPro" id="IPR005111">
    <property type="entry name" value="MoeA_C_domain_IV"/>
</dbReference>
<reference evidence="12 13" key="1">
    <citation type="journal article" date="2018" name="Nat. Genet.">
        <title>Extensive intraspecific gene order and gene structural variations between Mo17 and other maize genomes.</title>
        <authorList>
            <person name="Sun S."/>
            <person name="Zhou Y."/>
            <person name="Chen J."/>
            <person name="Shi J."/>
            <person name="Zhao H."/>
            <person name="Zhao H."/>
            <person name="Song W."/>
            <person name="Zhang M."/>
            <person name="Cui Y."/>
            <person name="Dong X."/>
            <person name="Liu H."/>
            <person name="Ma X."/>
            <person name="Jiao Y."/>
            <person name="Wang B."/>
            <person name="Wei X."/>
            <person name="Stein J.C."/>
            <person name="Glaubitz J.C."/>
            <person name="Lu F."/>
            <person name="Yu G."/>
            <person name="Liang C."/>
            <person name="Fengler K."/>
            <person name="Li B."/>
            <person name="Rafalski A."/>
            <person name="Schnable P.S."/>
            <person name="Ware D.H."/>
            <person name="Buckler E.S."/>
            <person name="Lai J."/>
        </authorList>
    </citation>
    <scope>NUCLEOTIDE SEQUENCE [LARGE SCALE GENOMIC DNA]</scope>
    <source>
        <strain evidence="13">cv. Missouri 17</strain>
        <tissue evidence="12">Seedling</tissue>
    </source>
</reference>
<feature type="domain" description="MoeA N-terminal and linker" evidence="10">
    <location>
        <begin position="10"/>
        <end position="91"/>
    </location>
</feature>
<evidence type="ECO:0000256" key="8">
    <source>
        <dbReference type="ARBA" id="ARBA00023136"/>
    </source>
</evidence>
<proteinExistence type="inferred from homology"/>
<dbReference type="InterPro" id="IPR005110">
    <property type="entry name" value="MoeA_linker/N"/>
</dbReference>
<comment type="similarity">
    <text evidence="2">In the N-terminal section; belongs to the MoaB/Mog family.</text>
</comment>
<dbReference type="FunFam" id="2.170.190.11:FF:000001">
    <property type="entry name" value="Molybdopterin molybdenumtransferase"/>
    <property type="match status" value="1"/>
</dbReference>
<dbReference type="InterPro" id="IPR036135">
    <property type="entry name" value="MoeA_linker/N_sf"/>
</dbReference>
<dbReference type="SUPFAM" id="SSF63867">
    <property type="entry name" value="MoeA C-terminal domain-like"/>
    <property type="match status" value="1"/>
</dbReference>
<dbReference type="AlphaFoldDB" id="A0A3L6G1T9"/>
<dbReference type="Pfam" id="PF11909">
    <property type="entry name" value="NdhN"/>
    <property type="match status" value="1"/>
</dbReference>
<dbReference type="SUPFAM" id="SSF53218">
    <property type="entry name" value="Molybdenum cofactor biosynthesis proteins"/>
    <property type="match status" value="2"/>
</dbReference>
<organism evidence="12 13">
    <name type="scientific">Zea mays</name>
    <name type="common">Maize</name>
    <dbReference type="NCBI Taxonomy" id="4577"/>
    <lineage>
        <taxon>Eukaryota</taxon>
        <taxon>Viridiplantae</taxon>
        <taxon>Streptophyta</taxon>
        <taxon>Embryophyta</taxon>
        <taxon>Tracheophyta</taxon>
        <taxon>Spermatophyta</taxon>
        <taxon>Magnoliopsida</taxon>
        <taxon>Liliopsida</taxon>
        <taxon>Poales</taxon>
        <taxon>Poaceae</taxon>
        <taxon>PACMAD clade</taxon>
        <taxon>Panicoideae</taxon>
        <taxon>Andropogonodae</taxon>
        <taxon>Andropogoneae</taxon>
        <taxon>Tripsacinae</taxon>
        <taxon>Zea</taxon>
    </lineage>
</organism>
<dbReference type="GO" id="GO:0016655">
    <property type="term" value="F:oxidoreductase activity, acting on NAD(P)H, quinone or similar compound as acceptor"/>
    <property type="evidence" value="ECO:0007669"/>
    <property type="project" value="InterPro"/>
</dbReference>
<dbReference type="PANTHER" id="PTHR35515">
    <property type="entry name" value="NAD(P)H-QUINONE OXIDOREDUCTASE SUBUNIT N, CHLOROPLASTIC"/>
    <property type="match status" value="1"/>
</dbReference>
<accession>A0A3L6G1T9</accession>
<keyword evidence="6" id="KW-1278">Translocase</keyword>
<gene>
    <name evidence="12" type="ORF">Zm00014a_006773</name>
</gene>
<dbReference type="Pfam" id="PF03453">
    <property type="entry name" value="MoeA_N"/>
    <property type="match status" value="1"/>
</dbReference>
<keyword evidence="8" id="KW-0472">Membrane</keyword>
<dbReference type="InterPro" id="IPR036425">
    <property type="entry name" value="MoaB/Mog-like_dom_sf"/>
</dbReference>
<dbReference type="UniPathway" id="UPA00344"/>
<dbReference type="GO" id="GO:0048038">
    <property type="term" value="F:quinone binding"/>
    <property type="evidence" value="ECO:0007669"/>
    <property type="project" value="UniProtKB-KW"/>
</dbReference>
<evidence type="ECO:0000256" key="9">
    <source>
        <dbReference type="ARBA" id="ARBA00023150"/>
    </source>
</evidence>
<dbReference type="Pfam" id="PF03454">
    <property type="entry name" value="MoeA_C"/>
    <property type="match status" value="1"/>
</dbReference>
<evidence type="ECO:0000256" key="5">
    <source>
        <dbReference type="ARBA" id="ARBA00022957"/>
    </source>
</evidence>
<comment type="caution">
    <text evidence="12">The sequence shown here is derived from an EMBL/GenBank/DDBJ whole genome shotgun (WGS) entry which is preliminary data.</text>
</comment>
<evidence type="ECO:0000256" key="4">
    <source>
        <dbReference type="ARBA" id="ARBA00022857"/>
    </source>
</evidence>
<evidence type="ECO:0000256" key="2">
    <source>
        <dbReference type="ARBA" id="ARBA00007589"/>
    </source>
</evidence>
<dbReference type="GO" id="GO:0016020">
    <property type="term" value="C:membrane"/>
    <property type="evidence" value="ECO:0007669"/>
    <property type="project" value="InterPro"/>
</dbReference>
<dbReference type="InterPro" id="IPR020874">
    <property type="entry name" value="NAD(P)H-quinone_OxRdtase_su_N"/>
</dbReference>
<dbReference type="EMBL" id="NCVQ01000003">
    <property type="protein sequence ID" value="PWZ41089.1"/>
    <property type="molecule type" value="Genomic_DNA"/>
</dbReference>
<dbReference type="InterPro" id="IPR036688">
    <property type="entry name" value="MoeA_C_domain_IV_sf"/>
</dbReference>
<keyword evidence="9" id="KW-0501">Molybdenum cofactor biosynthesis</keyword>
<feature type="domain" description="MoeA C-terminal" evidence="11">
    <location>
        <begin position="124"/>
        <end position="197"/>
    </location>
</feature>
<keyword evidence="7" id="KW-0520">NAD</keyword>
<evidence type="ECO:0000256" key="1">
    <source>
        <dbReference type="ARBA" id="ARBA00005046"/>
    </source>
</evidence>
<keyword evidence="4" id="KW-0521">NADP</keyword>
<evidence type="ECO:0000313" key="12">
    <source>
        <dbReference type="EMBL" id="PWZ41089.1"/>
    </source>
</evidence>
<comment type="pathway">
    <text evidence="1">Cofactor biosynthesis; molybdopterin biosynthesis.</text>
</comment>
<evidence type="ECO:0000259" key="11">
    <source>
        <dbReference type="Pfam" id="PF03454"/>
    </source>
</evidence>